<keyword evidence="2" id="KW-0808">Transferase</keyword>
<gene>
    <name evidence="9" type="ORF">EVEC_LOCUS928</name>
</gene>
<evidence type="ECO:0000256" key="1">
    <source>
        <dbReference type="ARBA" id="ARBA00004141"/>
    </source>
</evidence>
<dbReference type="GO" id="GO:0016020">
    <property type="term" value="C:membrane"/>
    <property type="evidence" value="ECO:0007669"/>
    <property type="project" value="UniProtKB-SubCell"/>
</dbReference>
<dbReference type="PANTHER" id="PTHR43448:SF2">
    <property type="entry name" value="PROTOHEME IX FARNESYLTRANSFERASE, MITOCHONDRIAL"/>
    <property type="match status" value="1"/>
</dbReference>
<feature type="transmembrane region" description="Helical" evidence="8">
    <location>
        <begin position="61"/>
        <end position="82"/>
    </location>
</feature>
<dbReference type="NCBIfam" id="TIGR01473">
    <property type="entry name" value="cyoE_ctaB"/>
    <property type="match status" value="1"/>
</dbReference>
<organism evidence="11">
    <name type="scientific">Enterobius vermicularis</name>
    <name type="common">Human pinworm</name>
    <dbReference type="NCBI Taxonomy" id="51028"/>
    <lineage>
        <taxon>Eukaryota</taxon>
        <taxon>Metazoa</taxon>
        <taxon>Ecdysozoa</taxon>
        <taxon>Nematoda</taxon>
        <taxon>Chromadorea</taxon>
        <taxon>Rhabditida</taxon>
        <taxon>Spirurina</taxon>
        <taxon>Oxyuridomorpha</taxon>
        <taxon>Oxyuroidea</taxon>
        <taxon>Oxyuridae</taxon>
        <taxon>Enterobius</taxon>
    </lineage>
</organism>
<evidence type="ECO:0000256" key="7">
    <source>
        <dbReference type="ARBA" id="ARBA00030253"/>
    </source>
</evidence>
<dbReference type="Pfam" id="PF01040">
    <property type="entry name" value="UbiA"/>
    <property type="match status" value="1"/>
</dbReference>
<evidence type="ECO:0000256" key="2">
    <source>
        <dbReference type="ARBA" id="ARBA00022679"/>
    </source>
</evidence>
<evidence type="ECO:0000256" key="4">
    <source>
        <dbReference type="ARBA" id="ARBA00022989"/>
    </source>
</evidence>
<dbReference type="CDD" id="cd13957">
    <property type="entry name" value="PT_UbiA_Cox10"/>
    <property type="match status" value="1"/>
</dbReference>
<dbReference type="OrthoDB" id="5211at2759"/>
<evidence type="ECO:0000256" key="5">
    <source>
        <dbReference type="ARBA" id="ARBA00023133"/>
    </source>
</evidence>
<evidence type="ECO:0000313" key="9">
    <source>
        <dbReference type="EMBL" id="VDD85785.1"/>
    </source>
</evidence>
<evidence type="ECO:0000256" key="3">
    <source>
        <dbReference type="ARBA" id="ARBA00022692"/>
    </source>
</evidence>
<dbReference type="InterPro" id="IPR006369">
    <property type="entry name" value="Protohaem_IX_farnesylTrfase"/>
</dbReference>
<reference evidence="9 10" key="2">
    <citation type="submission" date="2018-10" db="EMBL/GenBank/DDBJ databases">
        <authorList>
            <consortium name="Pathogen Informatics"/>
        </authorList>
    </citation>
    <scope>NUCLEOTIDE SEQUENCE [LARGE SCALE GENOMIC DNA]</scope>
</reference>
<dbReference type="WBParaSite" id="EVEC_0000122001-mRNA-1">
    <property type="protein sequence ID" value="EVEC_0000122001-mRNA-1"/>
    <property type="gene ID" value="EVEC_0000122001"/>
</dbReference>
<evidence type="ECO:0000313" key="10">
    <source>
        <dbReference type="Proteomes" id="UP000274131"/>
    </source>
</evidence>
<comment type="subcellular location">
    <subcellularLocation>
        <location evidence="1">Membrane</location>
        <topology evidence="1">Multi-pass membrane protein</topology>
    </subcellularLocation>
</comment>
<dbReference type="STRING" id="51028.A0A0N4UUX9"/>
<dbReference type="GO" id="GO:0005739">
    <property type="term" value="C:mitochondrion"/>
    <property type="evidence" value="ECO:0007669"/>
    <property type="project" value="TreeGrafter"/>
</dbReference>
<name>A0A0N4UUX9_ENTVE</name>
<evidence type="ECO:0000313" key="11">
    <source>
        <dbReference type="WBParaSite" id="EVEC_0000122001-mRNA-1"/>
    </source>
</evidence>
<dbReference type="InterPro" id="IPR000537">
    <property type="entry name" value="UbiA_prenyltransferase"/>
</dbReference>
<dbReference type="InterPro" id="IPR044878">
    <property type="entry name" value="UbiA_sf"/>
</dbReference>
<dbReference type="AlphaFoldDB" id="A0A0N4UUX9"/>
<evidence type="ECO:0000256" key="8">
    <source>
        <dbReference type="SAM" id="Phobius"/>
    </source>
</evidence>
<keyword evidence="5" id="KW-0350">Heme biosynthesis</keyword>
<protein>
    <recommendedName>
        <fullName evidence="7">Heme O synthase</fullName>
    </recommendedName>
</protein>
<keyword evidence="4 8" id="KW-1133">Transmembrane helix</keyword>
<dbReference type="GO" id="GO:0008495">
    <property type="term" value="F:protoheme IX farnesyltransferase activity"/>
    <property type="evidence" value="ECO:0007669"/>
    <property type="project" value="InterPro"/>
</dbReference>
<dbReference type="Gene3D" id="1.10.357.140">
    <property type="entry name" value="UbiA prenyltransferase"/>
    <property type="match status" value="1"/>
</dbReference>
<dbReference type="HAMAP" id="MF_00154">
    <property type="entry name" value="CyoE_CtaB"/>
    <property type="match status" value="1"/>
</dbReference>
<dbReference type="PANTHER" id="PTHR43448">
    <property type="entry name" value="PROTOHEME IX FARNESYLTRANSFERASE, MITOCHONDRIAL"/>
    <property type="match status" value="1"/>
</dbReference>
<evidence type="ECO:0000256" key="6">
    <source>
        <dbReference type="ARBA" id="ARBA00023136"/>
    </source>
</evidence>
<keyword evidence="6 8" id="KW-0472">Membrane</keyword>
<dbReference type="Proteomes" id="UP000274131">
    <property type="component" value="Unassembled WGS sequence"/>
</dbReference>
<accession>A0A0N4UUX9</accession>
<sequence>MKWVPLIIWRRNLMKEQLARAVFKEKLFATPYYARIPLEDRETETVEGWSIMKPRRFFNSYLKLSKSNLTALISLTAAGGYLMSPSMVSWSIIPCVAGTALLSSSANSINQFLESPYDAQMKRTASRLLVTHRFTPLRACTFALLSGILGTLILWTGCNASTTFLGLLNLFLYVGVYTPLKRHHIFCTWAGAVVGAIPPLMGYAAAGNLALPGFVIGALVYFWQFPHFNGLSWALRGEYTRAGYRVMCVLDERLCKASSLRNTIALIPLCSLAAPLSGLTSWTFALDSLPLNLYFAYLALRFYRNADSKSSHSLFMYSLLYLPLVFVVMFMSRLEVNKLSDPFIRP</sequence>
<dbReference type="EMBL" id="UXUI01007150">
    <property type="protein sequence ID" value="VDD85785.1"/>
    <property type="molecule type" value="Genomic_DNA"/>
</dbReference>
<reference evidence="11" key="1">
    <citation type="submission" date="2017-02" db="UniProtKB">
        <authorList>
            <consortium name="WormBaseParasite"/>
        </authorList>
    </citation>
    <scope>IDENTIFICATION</scope>
</reference>
<keyword evidence="10" id="KW-1185">Reference proteome</keyword>
<dbReference type="GO" id="GO:0006784">
    <property type="term" value="P:heme A biosynthetic process"/>
    <property type="evidence" value="ECO:0007669"/>
    <property type="project" value="TreeGrafter"/>
</dbReference>
<feature type="transmembrane region" description="Helical" evidence="8">
    <location>
        <begin position="314"/>
        <end position="332"/>
    </location>
</feature>
<feature type="transmembrane region" description="Helical" evidence="8">
    <location>
        <begin position="161"/>
        <end position="180"/>
    </location>
</feature>
<keyword evidence="3 8" id="KW-0812">Transmembrane</keyword>
<proteinExistence type="inferred from homology"/>